<accession>A0A644WUA6</accession>
<gene>
    <name evidence="1" type="ORF">SDC9_53573</name>
</gene>
<name>A0A644WUA6_9ZZZZ</name>
<proteinExistence type="predicted"/>
<dbReference type="AlphaFoldDB" id="A0A644WUA6"/>
<protein>
    <submittedName>
        <fullName evidence="1">Uncharacterized protein</fullName>
    </submittedName>
</protein>
<organism evidence="1">
    <name type="scientific">bioreactor metagenome</name>
    <dbReference type="NCBI Taxonomy" id="1076179"/>
    <lineage>
        <taxon>unclassified sequences</taxon>
        <taxon>metagenomes</taxon>
        <taxon>ecological metagenomes</taxon>
    </lineage>
</organism>
<evidence type="ECO:0000313" key="1">
    <source>
        <dbReference type="EMBL" id="MPM07267.1"/>
    </source>
</evidence>
<dbReference type="EMBL" id="VSSQ01001316">
    <property type="protein sequence ID" value="MPM07267.1"/>
    <property type="molecule type" value="Genomic_DNA"/>
</dbReference>
<reference evidence="1" key="1">
    <citation type="submission" date="2019-08" db="EMBL/GenBank/DDBJ databases">
        <authorList>
            <person name="Kucharzyk K."/>
            <person name="Murdoch R.W."/>
            <person name="Higgins S."/>
            <person name="Loffler F."/>
        </authorList>
    </citation>
    <scope>NUCLEOTIDE SEQUENCE</scope>
</reference>
<comment type="caution">
    <text evidence="1">The sequence shown here is derived from an EMBL/GenBank/DDBJ whole genome shotgun (WGS) entry which is preliminary data.</text>
</comment>
<sequence>MHCTLDVPIRHVLLLGLETHGGIIHAKRIENPFLQELRERDSRKVFYKHLCDRKAIIAVGGEGAGIVLEI</sequence>